<accession>A0A430HY67</accession>
<dbReference type="EMBL" id="RXHJ01000007">
    <property type="protein sequence ID" value="RSZ63498.1"/>
    <property type="molecule type" value="Genomic_DNA"/>
</dbReference>
<keyword evidence="1" id="KW-0472">Membrane</keyword>
<proteinExistence type="predicted"/>
<dbReference type="AlphaFoldDB" id="A0A430HY67"/>
<keyword evidence="3" id="KW-1185">Reference proteome</keyword>
<evidence type="ECO:0000313" key="3">
    <source>
        <dbReference type="Proteomes" id="UP000274907"/>
    </source>
</evidence>
<evidence type="ECO:0000313" key="2">
    <source>
        <dbReference type="EMBL" id="RSZ63498.1"/>
    </source>
</evidence>
<dbReference type="InterPro" id="IPR021683">
    <property type="entry name" value="DUF3267"/>
</dbReference>
<sequence length="197" mass="21376">MELRARNTCRLPVDYHRRTTIDLKRNRGFNLWVQGTAGAVAVLAIALGIRLELPAAATWGPLATTVLTILAGLCYLAAHELTHGLVLRWRTGVKPTYAVKFPFVTTGSPAYLNPGTTTFVALAPSLLWGAILLTALLLVPAELRLTLYILVVLNFAGSSGDYVEAAVALRQPPESLIRDDGKEIGIYRPRESDPATD</sequence>
<feature type="transmembrane region" description="Helical" evidence="1">
    <location>
        <begin position="119"/>
        <end position="139"/>
    </location>
</feature>
<dbReference type="OrthoDB" id="4410865at2"/>
<organism evidence="2 3">
    <name type="scientific">Corynebacterium hylobatis</name>
    <dbReference type="NCBI Taxonomy" id="1859290"/>
    <lineage>
        <taxon>Bacteria</taxon>
        <taxon>Bacillati</taxon>
        <taxon>Actinomycetota</taxon>
        <taxon>Actinomycetes</taxon>
        <taxon>Mycobacteriales</taxon>
        <taxon>Corynebacteriaceae</taxon>
        <taxon>Corynebacterium</taxon>
    </lineage>
</organism>
<dbReference type="Proteomes" id="UP000274907">
    <property type="component" value="Unassembled WGS sequence"/>
</dbReference>
<name>A0A430HY67_9CORY</name>
<comment type="caution">
    <text evidence="2">The sequence shown here is derived from an EMBL/GenBank/DDBJ whole genome shotgun (WGS) entry which is preliminary data.</text>
</comment>
<feature type="transmembrane region" description="Helical" evidence="1">
    <location>
        <begin position="56"/>
        <end position="78"/>
    </location>
</feature>
<evidence type="ECO:0000256" key="1">
    <source>
        <dbReference type="SAM" id="Phobius"/>
    </source>
</evidence>
<gene>
    <name evidence="2" type="ORF">EAH68_07510</name>
</gene>
<dbReference type="Pfam" id="PF11667">
    <property type="entry name" value="DUF3267"/>
    <property type="match status" value="1"/>
</dbReference>
<protein>
    <submittedName>
        <fullName evidence="2">DUF3267 domain-containing protein</fullName>
    </submittedName>
</protein>
<reference evidence="2 3" key="1">
    <citation type="submission" date="2018-12" db="EMBL/GenBank/DDBJ databases">
        <title>YIM 101343 draft genome.</title>
        <authorList>
            <person name="Chen X."/>
        </authorList>
    </citation>
    <scope>NUCLEOTIDE SEQUENCE [LARGE SCALE GENOMIC DNA]</scope>
    <source>
        <strain evidence="2 3">YIM 101343</strain>
    </source>
</reference>
<keyword evidence="1" id="KW-0812">Transmembrane</keyword>
<feature type="transmembrane region" description="Helical" evidence="1">
    <location>
        <begin position="31"/>
        <end position="49"/>
    </location>
</feature>
<keyword evidence="1" id="KW-1133">Transmembrane helix</keyword>